<gene>
    <name evidence="7" type="ORF">FISHEDRAFT_22107</name>
</gene>
<dbReference type="InterPro" id="IPR050186">
    <property type="entry name" value="TPT_transporter"/>
</dbReference>
<feature type="transmembrane region" description="Helical" evidence="5">
    <location>
        <begin position="94"/>
        <end position="112"/>
    </location>
</feature>
<feature type="domain" description="Sugar phosphate transporter" evidence="6">
    <location>
        <begin position="5"/>
        <end position="288"/>
    </location>
</feature>
<feature type="transmembrane region" description="Helical" evidence="5">
    <location>
        <begin position="33"/>
        <end position="54"/>
    </location>
</feature>
<evidence type="ECO:0000256" key="5">
    <source>
        <dbReference type="SAM" id="Phobius"/>
    </source>
</evidence>
<name>A0A0D7AET2_9AGAR</name>
<evidence type="ECO:0000256" key="2">
    <source>
        <dbReference type="ARBA" id="ARBA00022692"/>
    </source>
</evidence>
<feature type="non-terminal residue" evidence="7">
    <location>
        <position position="1"/>
    </location>
</feature>
<dbReference type="Proteomes" id="UP000054144">
    <property type="component" value="Unassembled WGS sequence"/>
</dbReference>
<keyword evidence="2 5" id="KW-0812">Transmembrane</keyword>
<feature type="transmembrane region" description="Helical" evidence="5">
    <location>
        <begin position="216"/>
        <end position="235"/>
    </location>
</feature>
<dbReference type="OrthoDB" id="10261634at2759"/>
<dbReference type="InterPro" id="IPR037185">
    <property type="entry name" value="EmrE-like"/>
</dbReference>
<dbReference type="AlphaFoldDB" id="A0A0D7AET2"/>
<evidence type="ECO:0000313" key="8">
    <source>
        <dbReference type="Proteomes" id="UP000054144"/>
    </source>
</evidence>
<evidence type="ECO:0000256" key="4">
    <source>
        <dbReference type="ARBA" id="ARBA00023136"/>
    </source>
</evidence>
<keyword evidence="3 5" id="KW-1133">Transmembrane helix</keyword>
<proteinExistence type="predicted"/>
<evidence type="ECO:0000256" key="3">
    <source>
        <dbReference type="ARBA" id="ARBA00022989"/>
    </source>
</evidence>
<evidence type="ECO:0000313" key="7">
    <source>
        <dbReference type="EMBL" id="KIY49866.1"/>
    </source>
</evidence>
<dbReference type="PANTHER" id="PTHR11132">
    <property type="entry name" value="SOLUTE CARRIER FAMILY 35"/>
    <property type="match status" value="1"/>
</dbReference>
<feature type="non-terminal residue" evidence="7">
    <location>
        <position position="296"/>
    </location>
</feature>
<feature type="transmembrane region" description="Helical" evidence="5">
    <location>
        <begin position="143"/>
        <end position="162"/>
    </location>
</feature>
<keyword evidence="4 5" id="KW-0472">Membrane</keyword>
<evidence type="ECO:0000259" key="6">
    <source>
        <dbReference type="Pfam" id="PF03151"/>
    </source>
</evidence>
<feature type="transmembrane region" description="Helical" evidence="5">
    <location>
        <begin position="119"/>
        <end position="137"/>
    </location>
</feature>
<feature type="transmembrane region" description="Helical" evidence="5">
    <location>
        <begin position="182"/>
        <end position="201"/>
    </location>
</feature>
<dbReference type="GO" id="GO:0016020">
    <property type="term" value="C:membrane"/>
    <property type="evidence" value="ECO:0007669"/>
    <property type="project" value="UniProtKB-SubCell"/>
</dbReference>
<protein>
    <submittedName>
        <fullName evidence="7">TPT-domain-containing protein</fullName>
    </submittedName>
</protein>
<dbReference type="SUPFAM" id="SSF103481">
    <property type="entry name" value="Multidrug resistance efflux transporter EmrE"/>
    <property type="match status" value="1"/>
</dbReference>
<dbReference type="Pfam" id="PF03151">
    <property type="entry name" value="TPT"/>
    <property type="match status" value="1"/>
</dbReference>
<comment type="subcellular location">
    <subcellularLocation>
        <location evidence="1">Membrane</location>
        <topology evidence="1">Multi-pass membrane protein</topology>
    </subcellularLocation>
</comment>
<dbReference type="InterPro" id="IPR004853">
    <property type="entry name" value="Sugar_P_trans_dom"/>
</dbReference>
<keyword evidence="8" id="KW-1185">Reference proteome</keyword>
<dbReference type="EMBL" id="KN881721">
    <property type="protein sequence ID" value="KIY49866.1"/>
    <property type="molecule type" value="Genomic_DNA"/>
</dbReference>
<organism evidence="7 8">
    <name type="scientific">Fistulina hepatica ATCC 64428</name>
    <dbReference type="NCBI Taxonomy" id="1128425"/>
    <lineage>
        <taxon>Eukaryota</taxon>
        <taxon>Fungi</taxon>
        <taxon>Dikarya</taxon>
        <taxon>Basidiomycota</taxon>
        <taxon>Agaricomycotina</taxon>
        <taxon>Agaricomycetes</taxon>
        <taxon>Agaricomycetidae</taxon>
        <taxon>Agaricales</taxon>
        <taxon>Fistulinaceae</taxon>
        <taxon>Fistulina</taxon>
    </lineage>
</organism>
<sequence>SQSLWLCLYFFFNLSLTIYNKKVLIHFPFPYALTATHAFCGAVGSYALVAFRAFKPQRLTSSEKGVVILFSVLYSINIVVSNMSLGLVTVPVHQVIRASCPVFTIIFSAVLLNSRSSRAKIVSLVPVMIGVGFATYGDYYFTPWGFFLTVLGTVLAALKTIFTNQTYSFTRPTLSLKPLSFLYYLSPLAFFQCVGLSIWTGEFRRIQIHYQTMDHAALIGLLMNGAIAFLLNVVSFNTNKKVGPLGMTVAANVKQALTILVAVAIFNLTITVTNGFGILLTLVGGAWYAKVEYQER</sequence>
<reference evidence="7 8" key="1">
    <citation type="journal article" date="2015" name="Fungal Genet. Biol.">
        <title>Evolution of novel wood decay mechanisms in Agaricales revealed by the genome sequences of Fistulina hepatica and Cylindrobasidium torrendii.</title>
        <authorList>
            <person name="Floudas D."/>
            <person name="Held B.W."/>
            <person name="Riley R."/>
            <person name="Nagy L.G."/>
            <person name="Koehler G."/>
            <person name="Ransdell A.S."/>
            <person name="Younus H."/>
            <person name="Chow J."/>
            <person name="Chiniquy J."/>
            <person name="Lipzen A."/>
            <person name="Tritt A."/>
            <person name="Sun H."/>
            <person name="Haridas S."/>
            <person name="LaButti K."/>
            <person name="Ohm R.A."/>
            <person name="Kues U."/>
            <person name="Blanchette R.A."/>
            <person name="Grigoriev I.V."/>
            <person name="Minto R.E."/>
            <person name="Hibbett D.S."/>
        </authorList>
    </citation>
    <scope>NUCLEOTIDE SEQUENCE [LARGE SCALE GENOMIC DNA]</scope>
    <source>
        <strain evidence="7 8">ATCC 64428</strain>
    </source>
</reference>
<evidence type="ECO:0000256" key="1">
    <source>
        <dbReference type="ARBA" id="ARBA00004141"/>
    </source>
</evidence>
<accession>A0A0D7AET2</accession>
<feature type="transmembrane region" description="Helical" evidence="5">
    <location>
        <begin position="256"/>
        <end position="289"/>
    </location>
</feature>
<feature type="transmembrane region" description="Helical" evidence="5">
    <location>
        <begin position="66"/>
        <end position="88"/>
    </location>
</feature>